<feature type="transmembrane region" description="Helical" evidence="1">
    <location>
        <begin position="108"/>
        <end position="126"/>
    </location>
</feature>
<accession>A0A6N0HS90</accession>
<feature type="transmembrane region" description="Helical" evidence="1">
    <location>
        <begin position="132"/>
        <end position="150"/>
    </location>
</feature>
<keyword evidence="1" id="KW-0472">Membrane</keyword>
<dbReference type="EMBL" id="CP054491">
    <property type="protein sequence ID" value="QKQ25176.1"/>
    <property type="molecule type" value="Genomic_DNA"/>
</dbReference>
<protein>
    <submittedName>
        <fullName evidence="2">Uncharacterized protein</fullName>
    </submittedName>
</protein>
<keyword evidence="3" id="KW-1185">Reference proteome</keyword>
<evidence type="ECO:0000313" key="2">
    <source>
        <dbReference type="EMBL" id="QKQ25176.1"/>
    </source>
</evidence>
<feature type="transmembrane region" description="Helical" evidence="1">
    <location>
        <begin position="25"/>
        <end position="44"/>
    </location>
</feature>
<proteinExistence type="predicted"/>
<dbReference type="Proteomes" id="UP000509658">
    <property type="component" value="Chromosome"/>
</dbReference>
<name>A0A6N0HS90_9GAMM</name>
<keyword evidence="1" id="KW-0812">Transmembrane</keyword>
<reference evidence="2 3" key="1">
    <citation type="submission" date="2020-05" db="EMBL/GenBank/DDBJ databases">
        <title>Horizontal transmission and recombination maintain forever young bacterial symbiont genomes.</title>
        <authorList>
            <person name="Russell S.L."/>
            <person name="Pepper-Tunick E."/>
            <person name="Svedberg J."/>
            <person name="Byrne A."/>
            <person name="Ruelas Castillo J."/>
            <person name="Vollmers C."/>
            <person name="Beinart R.A."/>
            <person name="Corbett-Detig R."/>
        </authorList>
    </citation>
    <scope>NUCLEOTIDE SEQUENCE [LARGE SCALE GENOMIC DNA]</scope>
    <source>
        <strain evidence="2">Santa_Monica_outfall</strain>
    </source>
</reference>
<feature type="transmembrane region" description="Helical" evidence="1">
    <location>
        <begin position="162"/>
        <end position="184"/>
    </location>
</feature>
<sequence>MEGVPCSRRVEDESKQGHRRDLIRSLLLGALLAVMLLLNLGGALDKGDLTEYVETTSERTLASFAIARVINAGISVIQAAEIGVSIGVSANIKPGEVLDPINDLVERFSLMMLISATAFWILRIFGELLYDPALLISLGVLYVVGLAALISGASSLQRVGNLLHRMTAIIFAAVIFAVLTPIAVDQLHSAEFVQSNYQDSLANLIQAGDGIESLAGHSSGWDIGKRLEESLQEAKKISEQVTKELVIQLAVVVLEAILLPLMMLWLTSRFIGYELRRIWLT</sequence>
<feature type="transmembrane region" description="Helical" evidence="1">
    <location>
        <begin position="64"/>
        <end position="88"/>
    </location>
</feature>
<dbReference type="KEGG" id="rev:HUE57_01885"/>
<keyword evidence="1" id="KW-1133">Transmembrane helix</keyword>
<dbReference type="RefSeq" id="WP_174672607.1">
    <property type="nucleotide sequence ID" value="NZ_CP054491.1"/>
</dbReference>
<feature type="transmembrane region" description="Helical" evidence="1">
    <location>
        <begin position="245"/>
        <end position="267"/>
    </location>
</feature>
<dbReference type="AlphaFoldDB" id="A0A6N0HS90"/>
<evidence type="ECO:0000313" key="3">
    <source>
        <dbReference type="Proteomes" id="UP000509658"/>
    </source>
</evidence>
<gene>
    <name evidence="2" type="ORF">HUE57_01885</name>
</gene>
<evidence type="ECO:0000256" key="1">
    <source>
        <dbReference type="SAM" id="Phobius"/>
    </source>
</evidence>
<organism evidence="2 3">
    <name type="scientific">Candidatus Reidiella endopervernicosa</name>
    <dbReference type="NCBI Taxonomy" id="2738883"/>
    <lineage>
        <taxon>Bacteria</taxon>
        <taxon>Pseudomonadati</taxon>
        <taxon>Pseudomonadota</taxon>
        <taxon>Gammaproteobacteria</taxon>
        <taxon>Candidatus Reidiella</taxon>
    </lineage>
</organism>